<evidence type="ECO:0000259" key="2">
    <source>
        <dbReference type="Pfam" id="PF08881"/>
    </source>
</evidence>
<dbReference type="InterPro" id="IPR011058">
    <property type="entry name" value="Cyanovirin-N"/>
</dbReference>
<proteinExistence type="predicted"/>
<dbReference type="EMBL" id="ML119861">
    <property type="protein sequence ID" value="RPA72442.1"/>
    <property type="molecule type" value="Genomic_DNA"/>
</dbReference>
<gene>
    <name evidence="3" type="ORF">BJ508DRAFT_335024</name>
</gene>
<name>A0A3N4HDU8_ASCIM</name>
<feature type="domain" description="Cyanovirin-N" evidence="2">
    <location>
        <begin position="454"/>
        <end position="532"/>
    </location>
</feature>
<accession>A0A3N4HDU8</accession>
<dbReference type="Gene3D" id="2.30.60.10">
    <property type="entry name" value="Cyanovirin-N"/>
    <property type="match status" value="1"/>
</dbReference>
<dbReference type="InterPro" id="IPR036673">
    <property type="entry name" value="Cyanovirin-N_sf"/>
</dbReference>
<evidence type="ECO:0000256" key="1">
    <source>
        <dbReference type="SAM" id="MobiDB-lite"/>
    </source>
</evidence>
<evidence type="ECO:0000313" key="4">
    <source>
        <dbReference type="Proteomes" id="UP000275078"/>
    </source>
</evidence>
<dbReference type="SUPFAM" id="SSF51322">
    <property type="entry name" value="Cyanovirin-N"/>
    <property type="match status" value="1"/>
</dbReference>
<feature type="region of interest" description="Disordered" evidence="1">
    <location>
        <begin position="1"/>
        <end position="21"/>
    </location>
</feature>
<reference evidence="3 4" key="1">
    <citation type="journal article" date="2018" name="Nat. Ecol. Evol.">
        <title>Pezizomycetes genomes reveal the molecular basis of ectomycorrhizal truffle lifestyle.</title>
        <authorList>
            <person name="Murat C."/>
            <person name="Payen T."/>
            <person name="Noel B."/>
            <person name="Kuo A."/>
            <person name="Morin E."/>
            <person name="Chen J."/>
            <person name="Kohler A."/>
            <person name="Krizsan K."/>
            <person name="Balestrini R."/>
            <person name="Da Silva C."/>
            <person name="Montanini B."/>
            <person name="Hainaut M."/>
            <person name="Levati E."/>
            <person name="Barry K.W."/>
            <person name="Belfiori B."/>
            <person name="Cichocki N."/>
            <person name="Clum A."/>
            <person name="Dockter R.B."/>
            <person name="Fauchery L."/>
            <person name="Guy J."/>
            <person name="Iotti M."/>
            <person name="Le Tacon F."/>
            <person name="Lindquist E.A."/>
            <person name="Lipzen A."/>
            <person name="Malagnac F."/>
            <person name="Mello A."/>
            <person name="Molinier V."/>
            <person name="Miyauchi S."/>
            <person name="Poulain J."/>
            <person name="Riccioni C."/>
            <person name="Rubini A."/>
            <person name="Sitrit Y."/>
            <person name="Splivallo R."/>
            <person name="Traeger S."/>
            <person name="Wang M."/>
            <person name="Zifcakova L."/>
            <person name="Wipf D."/>
            <person name="Zambonelli A."/>
            <person name="Paolocci F."/>
            <person name="Nowrousian M."/>
            <person name="Ottonello S."/>
            <person name="Baldrian P."/>
            <person name="Spatafora J.W."/>
            <person name="Henrissat B."/>
            <person name="Nagy L.G."/>
            <person name="Aury J.M."/>
            <person name="Wincker P."/>
            <person name="Grigoriev I.V."/>
            <person name="Bonfante P."/>
            <person name="Martin F.M."/>
        </authorList>
    </citation>
    <scope>NUCLEOTIDE SEQUENCE [LARGE SCALE GENOMIC DNA]</scope>
    <source>
        <strain evidence="3 4">RN42</strain>
    </source>
</reference>
<dbReference type="Proteomes" id="UP000275078">
    <property type="component" value="Unassembled WGS sequence"/>
</dbReference>
<feature type="compositionally biased region" description="Polar residues" evidence="1">
    <location>
        <begin position="10"/>
        <end position="21"/>
    </location>
</feature>
<organism evidence="3 4">
    <name type="scientific">Ascobolus immersus RN42</name>
    <dbReference type="NCBI Taxonomy" id="1160509"/>
    <lineage>
        <taxon>Eukaryota</taxon>
        <taxon>Fungi</taxon>
        <taxon>Dikarya</taxon>
        <taxon>Ascomycota</taxon>
        <taxon>Pezizomycotina</taxon>
        <taxon>Pezizomycetes</taxon>
        <taxon>Pezizales</taxon>
        <taxon>Ascobolaceae</taxon>
        <taxon>Ascobolus</taxon>
    </lineage>
</organism>
<sequence length="545" mass="60088">MPSLRGSGSRAVSSTSPQPTSDLRYPTALEYLCLDWANELALEKAGQLPKEITDFRNKEWGRKETAMRDALTAYLQNLNSSSGPYELRPNELKNSPLYCSEKPNYDTFLSLLLHHDGTFPTVEAAAKNFLLPPGCNCTAAGATSTPCEPTLSTAQLELILALNAPLVDVEITTQFWHQVWIETSLEGHIQINPDAPALPVHAPVLELIDPIINTTRKYRASAVSRFQDANGAETALPHLWARLLPALERTFAEPRAIGPLYWPVLIYLSHPGQFAKLRPSVRFVEEFGVARGKLKVGSRGVARCGGVLWGMVAKEVGAMLAYYEVRLRYVALCRGRMRRPLGNGGLGASVPTFPDGYGGCGGVEGRGYYPYGTSVSDGKDVMRGWEPRRYKLADTNAQHVQSTAMKINVSTAFVVTSVLALADSAMASMKDSCRMNWGRMNSPSRQASWAYFDCATTTPGDRRQTWMDLNWCIGNNRGQLAHWDFGSKNFATTCWDISFTDDFTLKAKCGNGNGGFETTSFYYGTVFTNGNGWVNCHPYVSSTEY</sequence>
<protein>
    <recommendedName>
        <fullName evidence="2">Cyanovirin-N domain-containing protein</fullName>
    </recommendedName>
</protein>
<dbReference type="AlphaFoldDB" id="A0A3N4HDU8"/>
<dbReference type="Pfam" id="PF08881">
    <property type="entry name" value="CVNH"/>
    <property type="match status" value="1"/>
</dbReference>
<keyword evidence="4" id="KW-1185">Reference proteome</keyword>
<evidence type="ECO:0000313" key="3">
    <source>
        <dbReference type="EMBL" id="RPA72442.1"/>
    </source>
</evidence>